<reference evidence="2" key="1">
    <citation type="journal article" date="2018" name="Gigascience">
        <title>Genome assembly of the Pink Ipe (Handroanthus impetiginosus, Bignoniaceae), a highly valued, ecologically keystone Neotropical timber forest tree.</title>
        <authorList>
            <person name="Silva-Junior O.B."/>
            <person name="Grattapaglia D."/>
            <person name="Novaes E."/>
            <person name="Collevatti R.G."/>
        </authorList>
    </citation>
    <scope>NUCLEOTIDE SEQUENCE [LARGE SCALE GENOMIC DNA]</scope>
    <source>
        <strain evidence="2">cv. UFG-1</strain>
    </source>
</reference>
<accession>A0A2G9GVR2</accession>
<proteinExistence type="predicted"/>
<dbReference type="AlphaFoldDB" id="A0A2G9GVR2"/>
<organism evidence="1 2">
    <name type="scientific">Handroanthus impetiginosus</name>
    <dbReference type="NCBI Taxonomy" id="429701"/>
    <lineage>
        <taxon>Eukaryota</taxon>
        <taxon>Viridiplantae</taxon>
        <taxon>Streptophyta</taxon>
        <taxon>Embryophyta</taxon>
        <taxon>Tracheophyta</taxon>
        <taxon>Spermatophyta</taxon>
        <taxon>Magnoliopsida</taxon>
        <taxon>eudicotyledons</taxon>
        <taxon>Gunneridae</taxon>
        <taxon>Pentapetalae</taxon>
        <taxon>asterids</taxon>
        <taxon>lamiids</taxon>
        <taxon>Lamiales</taxon>
        <taxon>Bignoniaceae</taxon>
        <taxon>Crescentiina</taxon>
        <taxon>Tabebuia alliance</taxon>
        <taxon>Handroanthus</taxon>
    </lineage>
</organism>
<gene>
    <name evidence="1" type="ORF">CDL12_18051</name>
</gene>
<dbReference type="OrthoDB" id="1896065at2759"/>
<dbReference type="PANTHER" id="PTHR31343">
    <property type="entry name" value="T15D22.8"/>
    <property type="match status" value="1"/>
</dbReference>
<evidence type="ECO:0000313" key="2">
    <source>
        <dbReference type="Proteomes" id="UP000231279"/>
    </source>
</evidence>
<keyword evidence="2" id="KW-1185">Reference proteome</keyword>
<dbReference type="Pfam" id="PF05623">
    <property type="entry name" value="DUF789"/>
    <property type="match status" value="1"/>
</dbReference>
<dbReference type="Proteomes" id="UP000231279">
    <property type="component" value="Unassembled WGS sequence"/>
</dbReference>
<evidence type="ECO:0000313" key="1">
    <source>
        <dbReference type="EMBL" id="PIN09373.1"/>
    </source>
</evidence>
<protein>
    <submittedName>
        <fullName evidence="1">Uncharacterized protein</fullName>
    </submittedName>
</protein>
<comment type="caution">
    <text evidence="1">The sequence shown here is derived from an EMBL/GenBank/DDBJ whole genome shotgun (WGS) entry which is preliminary data.</text>
</comment>
<name>A0A2G9GVR2_9LAMI</name>
<dbReference type="PANTHER" id="PTHR31343:SF29">
    <property type="entry name" value="DUF789 DOMAIN-CONTAINING PROTEIN"/>
    <property type="match status" value="1"/>
</dbReference>
<dbReference type="InterPro" id="IPR008507">
    <property type="entry name" value="DUF789"/>
</dbReference>
<dbReference type="EMBL" id="NKXS01003549">
    <property type="protein sequence ID" value="PIN09373.1"/>
    <property type="molecule type" value="Genomic_DNA"/>
</dbReference>
<sequence>MSSACSVPQPKVQSNLESFLHSVTPVVCTKPLSLSSQKAAVDETVEYFTLKDLWECYEEWSAYGLGTPVAVKGSDVVQYYAPCLSAIQLYTNRDKREGVKLSSGVSEAGNVSGFLTNNSNKTLGTTSIGSSIDHDCLWPAKERDPLAYPYFQYSETISPFWRLPFVDKIGELADNFPGLKSLKSIDLSPASWMSVSWSPIYHIPKGSVEDFTTYFLTYHTLSSCFQDTQGSNGISFPYGVKKEKVESDSENKITLPPFGLSSMRMQEHIWIDAGSGDHERLINLHSAAESWLKQLKFGHHDFDYYARRYVEVEV</sequence>